<dbReference type="HOGENOM" id="CLU_3097934_0_0_3"/>
<dbReference type="KEGG" id="can:Cyan10605_2704"/>
<proteinExistence type="predicted"/>
<keyword evidence="2" id="KW-1185">Reference proteome</keyword>
<name>K9Z7R9_CYAAP</name>
<accession>K9Z7R9</accession>
<evidence type="ECO:0000313" key="1">
    <source>
        <dbReference type="EMBL" id="AFZ54777.1"/>
    </source>
</evidence>
<gene>
    <name evidence="1" type="ordered locus">Cyan10605_2704</name>
</gene>
<sequence length="51" mass="6249">MYYLDLASSQKWTDEIREQEIVIRIDKKLIIIIDFKKLVFWCFCTGTRSQY</sequence>
<dbReference type="AlphaFoldDB" id="K9Z7R9"/>
<organism evidence="1 2">
    <name type="scientific">Cyanobacterium aponinum (strain PCC 10605)</name>
    <dbReference type="NCBI Taxonomy" id="755178"/>
    <lineage>
        <taxon>Bacteria</taxon>
        <taxon>Bacillati</taxon>
        <taxon>Cyanobacteriota</taxon>
        <taxon>Cyanophyceae</taxon>
        <taxon>Oscillatoriophycideae</taxon>
        <taxon>Chroococcales</taxon>
        <taxon>Geminocystaceae</taxon>
        <taxon>Cyanobacterium</taxon>
    </lineage>
</organism>
<evidence type="ECO:0000313" key="2">
    <source>
        <dbReference type="Proteomes" id="UP000010480"/>
    </source>
</evidence>
<dbReference type="Proteomes" id="UP000010480">
    <property type="component" value="Chromosome"/>
</dbReference>
<reference evidence="2" key="1">
    <citation type="journal article" date="2013" name="Proc. Natl. Acad. Sci. U.S.A.">
        <title>Improving the coverage of the cyanobacterial phylum using diversity-driven genome sequencing.</title>
        <authorList>
            <person name="Shih P.M."/>
            <person name="Wu D."/>
            <person name="Latifi A."/>
            <person name="Axen S.D."/>
            <person name="Fewer D.P."/>
            <person name="Talla E."/>
            <person name="Calteau A."/>
            <person name="Cai F."/>
            <person name="Tandeau de Marsac N."/>
            <person name="Rippka R."/>
            <person name="Herdman M."/>
            <person name="Sivonen K."/>
            <person name="Coursin T."/>
            <person name="Laurent T."/>
            <person name="Goodwin L."/>
            <person name="Nolan M."/>
            <person name="Davenport K.W."/>
            <person name="Han C.S."/>
            <person name="Rubin E.M."/>
            <person name="Eisen J.A."/>
            <person name="Woyke T."/>
            <person name="Gugger M."/>
            <person name="Kerfeld C.A."/>
        </authorList>
    </citation>
    <scope>NUCLEOTIDE SEQUENCE [LARGE SCALE GENOMIC DNA]</scope>
    <source>
        <strain evidence="2">PCC 10605</strain>
    </source>
</reference>
<dbReference type="STRING" id="755178.Cyan10605_2704"/>
<protein>
    <submittedName>
        <fullName evidence="1">Uncharacterized protein</fullName>
    </submittedName>
</protein>
<dbReference type="EMBL" id="CP003947">
    <property type="protein sequence ID" value="AFZ54777.1"/>
    <property type="molecule type" value="Genomic_DNA"/>
</dbReference>